<comment type="caution">
    <text evidence="6">The sequence shown here is derived from an EMBL/GenBank/DDBJ whole genome shotgun (WGS) entry which is preliminary data.</text>
</comment>
<keyword evidence="2" id="KW-0547">Nucleotide-binding</keyword>
<accession>A0A1F7UTB6</accession>
<keyword evidence="1" id="KW-0436">Ligase</keyword>
<dbReference type="GO" id="GO:0006430">
    <property type="term" value="P:lysyl-tRNA aminoacylation"/>
    <property type="evidence" value="ECO:0007669"/>
    <property type="project" value="InterPro"/>
</dbReference>
<evidence type="ECO:0000313" key="6">
    <source>
        <dbReference type="EMBL" id="OGL81505.1"/>
    </source>
</evidence>
<dbReference type="InterPro" id="IPR018149">
    <property type="entry name" value="Lys-tRNA-synth_II_C"/>
</dbReference>
<dbReference type="GO" id="GO:0000049">
    <property type="term" value="F:tRNA binding"/>
    <property type="evidence" value="ECO:0007669"/>
    <property type="project" value="TreeGrafter"/>
</dbReference>
<dbReference type="PANTHER" id="PTHR42918">
    <property type="entry name" value="LYSYL-TRNA SYNTHETASE"/>
    <property type="match status" value="1"/>
</dbReference>
<dbReference type="STRING" id="1802401.A3B21_04005"/>
<protein>
    <recommendedName>
        <fullName evidence="5">Aminoacyl-transfer RNA synthetases class-II family profile domain-containing protein</fullName>
    </recommendedName>
</protein>
<dbReference type="Proteomes" id="UP000176897">
    <property type="component" value="Unassembled WGS sequence"/>
</dbReference>
<dbReference type="InterPro" id="IPR045864">
    <property type="entry name" value="aa-tRNA-synth_II/BPL/LPL"/>
</dbReference>
<sequence>MSWKRLQDKQLQERLKTRARIVQLIREFFIKEGFLEVETPIVVPSAGQEPYLNPFKIEFWDEQGHRKQGYLITSPEYSHKKLLAAGFEKTFEITRAFRAGEHFGGLHNPEFTMLEWYRANADYYLIMEDVEKMVTYVINALGHKNIEATEYQGKMIDLSSPWERLTMQQAWEKYAHISNGSTICDRTYLSRLCGERGYAVKANDTYDDLFFKIFLNEIEPKLGYPKPTILYDYPVSMAALARLKPSPQPSPIKGEGEKQVPLPEGEEGRRTGEGVAERFEVYIAGIELGNAFSELNDAQEQRRRFIEEQKLRKQLGKEPIPLDEDFLDAVGHMPPSSGIAFGVDRLVMLLTNAARIEDVLAFPASEIFKKM</sequence>
<proteinExistence type="predicted"/>
<feature type="domain" description="Aminoacyl-transfer RNA synthetases class-II family profile" evidence="5">
    <location>
        <begin position="15"/>
        <end position="363"/>
    </location>
</feature>
<feature type="region of interest" description="Disordered" evidence="4">
    <location>
        <begin position="244"/>
        <end position="271"/>
    </location>
</feature>
<dbReference type="InterPro" id="IPR006195">
    <property type="entry name" value="aa-tRNA-synth_II"/>
</dbReference>
<gene>
    <name evidence="6" type="ORF">A3B21_04005</name>
</gene>
<evidence type="ECO:0000256" key="2">
    <source>
        <dbReference type="ARBA" id="ARBA00022741"/>
    </source>
</evidence>
<organism evidence="6 7">
    <name type="scientific">Candidatus Uhrbacteria bacterium RIFCSPLOWO2_01_FULL_47_24</name>
    <dbReference type="NCBI Taxonomy" id="1802401"/>
    <lineage>
        <taxon>Bacteria</taxon>
        <taxon>Candidatus Uhriibacteriota</taxon>
    </lineage>
</organism>
<dbReference type="InterPro" id="IPR004364">
    <property type="entry name" value="Aa-tRNA-synt_II"/>
</dbReference>
<dbReference type="GO" id="GO:0005829">
    <property type="term" value="C:cytosol"/>
    <property type="evidence" value="ECO:0007669"/>
    <property type="project" value="TreeGrafter"/>
</dbReference>
<reference evidence="6 7" key="1">
    <citation type="journal article" date="2016" name="Nat. Commun.">
        <title>Thousands of microbial genomes shed light on interconnected biogeochemical processes in an aquifer system.</title>
        <authorList>
            <person name="Anantharaman K."/>
            <person name="Brown C.T."/>
            <person name="Hug L.A."/>
            <person name="Sharon I."/>
            <person name="Castelle C.J."/>
            <person name="Probst A.J."/>
            <person name="Thomas B.C."/>
            <person name="Singh A."/>
            <person name="Wilkins M.J."/>
            <person name="Karaoz U."/>
            <person name="Brodie E.L."/>
            <person name="Williams K.H."/>
            <person name="Hubbard S.S."/>
            <person name="Banfield J.F."/>
        </authorList>
    </citation>
    <scope>NUCLEOTIDE SEQUENCE [LARGE SCALE GENOMIC DNA]</scope>
</reference>
<dbReference type="AlphaFoldDB" id="A0A1F7UTB6"/>
<evidence type="ECO:0000256" key="1">
    <source>
        <dbReference type="ARBA" id="ARBA00022598"/>
    </source>
</evidence>
<evidence type="ECO:0000259" key="5">
    <source>
        <dbReference type="PROSITE" id="PS50862"/>
    </source>
</evidence>
<evidence type="ECO:0000313" key="7">
    <source>
        <dbReference type="Proteomes" id="UP000176897"/>
    </source>
</evidence>
<dbReference type="EMBL" id="MGEJ01000005">
    <property type="protein sequence ID" value="OGL81505.1"/>
    <property type="molecule type" value="Genomic_DNA"/>
</dbReference>
<dbReference type="PANTHER" id="PTHR42918:SF6">
    <property type="entry name" value="ELONGATION FACTOR P--(R)-BETA-LYSINE LIGASE"/>
    <property type="match status" value="1"/>
</dbReference>
<evidence type="ECO:0000256" key="3">
    <source>
        <dbReference type="ARBA" id="ARBA00022840"/>
    </source>
</evidence>
<dbReference type="GO" id="GO:0005524">
    <property type="term" value="F:ATP binding"/>
    <property type="evidence" value="ECO:0007669"/>
    <property type="project" value="UniProtKB-KW"/>
</dbReference>
<dbReference type="Pfam" id="PF00152">
    <property type="entry name" value="tRNA-synt_2"/>
    <property type="match status" value="1"/>
</dbReference>
<dbReference type="GO" id="GO:0004824">
    <property type="term" value="F:lysine-tRNA ligase activity"/>
    <property type="evidence" value="ECO:0007669"/>
    <property type="project" value="InterPro"/>
</dbReference>
<dbReference type="PROSITE" id="PS50862">
    <property type="entry name" value="AA_TRNA_LIGASE_II"/>
    <property type="match status" value="1"/>
</dbReference>
<name>A0A1F7UTB6_9BACT</name>
<dbReference type="SUPFAM" id="SSF55681">
    <property type="entry name" value="Class II aaRS and biotin synthetases"/>
    <property type="match status" value="1"/>
</dbReference>
<dbReference type="Gene3D" id="3.30.930.10">
    <property type="entry name" value="Bira Bifunctional Protein, Domain 2"/>
    <property type="match status" value="1"/>
</dbReference>
<dbReference type="PRINTS" id="PR00982">
    <property type="entry name" value="TRNASYNTHLYS"/>
</dbReference>
<keyword evidence="3" id="KW-0067">ATP-binding</keyword>
<evidence type="ECO:0000256" key="4">
    <source>
        <dbReference type="SAM" id="MobiDB-lite"/>
    </source>
</evidence>